<comment type="similarity">
    <text evidence="1">Belongs to the LysR transcriptional regulatory family.</text>
</comment>
<evidence type="ECO:0000256" key="6">
    <source>
        <dbReference type="ARBA" id="ARBA00023163"/>
    </source>
</evidence>
<comment type="caution">
    <text evidence="8">The sequence shown here is derived from an EMBL/GenBank/DDBJ whole genome shotgun (WGS) entry which is preliminary data.</text>
</comment>
<dbReference type="PANTHER" id="PTHR30118:SF15">
    <property type="entry name" value="TRANSCRIPTIONAL REGULATORY PROTEIN"/>
    <property type="match status" value="1"/>
</dbReference>
<keyword evidence="4 8" id="KW-0238">DNA-binding</keyword>
<evidence type="ECO:0000256" key="5">
    <source>
        <dbReference type="ARBA" id="ARBA00023159"/>
    </source>
</evidence>
<evidence type="ECO:0000256" key="3">
    <source>
        <dbReference type="ARBA" id="ARBA00023015"/>
    </source>
</evidence>
<keyword evidence="9" id="KW-1185">Reference proteome</keyword>
<evidence type="ECO:0000259" key="7">
    <source>
        <dbReference type="PROSITE" id="PS50931"/>
    </source>
</evidence>
<dbReference type="InterPro" id="IPR036388">
    <property type="entry name" value="WH-like_DNA-bd_sf"/>
</dbReference>
<dbReference type="PROSITE" id="PS50931">
    <property type="entry name" value="HTH_LYSR"/>
    <property type="match status" value="1"/>
</dbReference>
<keyword evidence="3" id="KW-0805">Transcription regulation</keyword>
<keyword evidence="2" id="KW-0536">Nodulation</keyword>
<accession>A0A7W8XBD7</accession>
<organism evidence="8 9">
    <name type="scientific">Rhizobium giardinii</name>
    <dbReference type="NCBI Taxonomy" id="56731"/>
    <lineage>
        <taxon>Bacteria</taxon>
        <taxon>Pseudomonadati</taxon>
        <taxon>Pseudomonadota</taxon>
        <taxon>Alphaproteobacteria</taxon>
        <taxon>Hyphomicrobiales</taxon>
        <taxon>Rhizobiaceae</taxon>
        <taxon>Rhizobium/Agrobacterium group</taxon>
        <taxon>Rhizobium</taxon>
    </lineage>
</organism>
<dbReference type="InterPro" id="IPR000847">
    <property type="entry name" value="LysR_HTH_N"/>
</dbReference>
<dbReference type="Gene3D" id="1.10.10.10">
    <property type="entry name" value="Winged helix-like DNA-binding domain superfamily/Winged helix DNA-binding domain"/>
    <property type="match status" value="1"/>
</dbReference>
<dbReference type="Proteomes" id="UP000585507">
    <property type="component" value="Unassembled WGS sequence"/>
</dbReference>
<dbReference type="Gene3D" id="3.40.190.10">
    <property type="entry name" value="Periplasmic binding protein-like II"/>
    <property type="match status" value="2"/>
</dbReference>
<protein>
    <submittedName>
        <fullName evidence="8">DNA-binding transcriptional LysR family regulator</fullName>
    </submittedName>
</protein>
<dbReference type="Pfam" id="PF00126">
    <property type="entry name" value="HTH_1"/>
    <property type="match status" value="1"/>
</dbReference>
<dbReference type="InterPro" id="IPR005119">
    <property type="entry name" value="LysR_subst-bd"/>
</dbReference>
<dbReference type="AlphaFoldDB" id="A0A7W8XBD7"/>
<name>A0A7W8XBD7_9HYPH</name>
<reference evidence="8 9" key="1">
    <citation type="submission" date="2020-08" db="EMBL/GenBank/DDBJ databases">
        <title>Genomic Encyclopedia of Type Strains, Phase IV (KMG-V): Genome sequencing to study the core and pangenomes of soil and plant-associated prokaryotes.</title>
        <authorList>
            <person name="Whitman W."/>
        </authorList>
    </citation>
    <scope>NUCLEOTIDE SEQUENCE [LARGE SCALE GENOMIC DNA]</scope>
    <source>
        <strain evidence="8 9">SEMIA 4084</strain>
    </source>
</reference>
<evidence type="ECO:0000256" key="2">
    <source>
        <dbReference type="ARBA" id="ARBA00022458"/>
    </source>
</evidence>
<dbReference type="RefSeq" id="WP_018326315.1">
    <property type="nucleotide sequence ID" value="NZ_JACHBK010000017.1"/>
</dbReference>
<evidence type="ECO:0000256" key="4">
    <source>
        <dbReference type="ARBA" id="ARBA00023125"/>
    </source>
</evidence>
<dbReference type="InterPro" id="IPR036390">
    <property type="entry name" value="WH_DNA-bd_sf"/>
</dbReference>
<dbReference type="GO" id="GO:0003677">
    <property type="term" value="F:DNA binding"/>
    <property type="evidence" value="ECO:0007669"/>
    <property type="project" value="UniProtKB-KW"/>
</dbReference>
<keyword evidence="5" id="KW-0010">Activator</keyword>
<dbReference type="InterPro" id="IPR050389">
    <property type="entry name" value="LysR-type_TF"/>
</dbReference>
<dbReference type="SUPFAM" id="SSF53850">
    <property type="entry name" value="Periplasmic binding protein-like II"/>
    <property type="match status" value="1"/>
</dbReference>
<evidence type="ECO:0000256" key="1">
    <source>
        <dbReference type="ARBA" id="ARBA00009437"/>
    </source>
</evidence>
<feature type="domain" description="HTH lysR-type" evidence="7">
    <location>
        <begin position="6"/>
        <end position="63"/>
    </location>
</feature>
<dbReference type="SUPFAM" id="SSF46785">
    <property type="entry name" value="Winged helix' DNA-binding domain"/>
    <property type="match status" value="1"/>
</dbReference>
<dbReference type="PANTHER" id="PTHR30118">
    <property type="entry name" value="HTH-TYPE TRANSCRIPTIONAL REGULATOR LEUO-RELATED"/>
    <property type="match status" value="1"/>
</dbReference>
<dbReference type="Pfam" id="PF03466">
    <property type="entry name" value="LysR_substrate"/>
    <property type="match status" value="1"/>
</dbReference>
<dbReference type="GO" id="GO:0003700">
    <property type="term" value="F:DNA-binding transcription factor activity"/>
    <property type="evidence" value="ECO:0007669"/>
    <property type="project" value="InterPro"/>
</dbReference>
<gene>
    <name evidence="8" type="ORF">GGD55_005893</name>
</gene>
<proteinExistence type="inferred from homology"/>
<sequence>MDFRQLDLNLLLVFEALYDERGVTLTAQRLKISQPTVSFSLNKLREFFKDELFVRHRGTMQPTAFAETLADPVRRIIDMIRSELMQEQTFDPAGTERVFSLTMSDIGELVFLPKLLKALRALAPRASIRCVSMRPGELKEAMANGLVDLALGYFPDLSDSAFYQQSLFDHPFSCIVRKDHPLIGDTLTLQLFLAAEHAVVVAEGRSQEIFERRMQDMGLQRRVLLRSPHFMSLPFQIANSDMISVVPRAVGQLAVRSANVKAFQPPLDIPAIELKQFWHRRVNNDLAVVWMRNLVAKLYLNRDPTSDLQSPVFGDASG</sequence>
<dbReference type="CDD" id="cd08459">
    <property type="entry name" value="PBP2_DntR_NahR_LinR_like"/>
    <property type="match status" value="1"/>
</dbReference>
<dbReference type="EMBL" id="JACHBK010000017">
    <property type="protein sequence ID" value="MBB5539149.1"/>
    <property type="molecule type" value="Genomic_DNA"/>
</dbReference>
<keyword evidence="6" id="KW-0804">Transcription</keyword>
<evidence type="ECO:0000313" key="8">
    <source>
        <dbReference type="EMBL" id="MBB5539149.1"/>
    </source>
</evidence>
<evidence type="ECO:0000313" key="9">
    <source>
        <dbReference type="Proteomes" id="UP000585507"/>
    </source>
</evidence>